<accession>A0A9I9DN07</accession>
<protein>
    <submittedName>
        <fullName evidence="2">Uncharacterized protein</fullName>
    </submittedName>
</protein>
<evidence type="ECO:0000313" key="2">
    <source>
        <dbReference type="EnsemblPlants" id="MELO3C021020.2.1"/>
    </source>
</evidence>
<organism evidence="2">
    <name type="scientific">Cucumis melo</name>
    <name type="common">Muskmelon</name>
    <dbReference type="NCBI Taxonomy" id="3656"/>
    <lineage>
        <taxon>Eukaryota</taxon>
        <taxon>Viridiplantae</taxon>
        <taxon>Streptophyta</taxon>
        <taxon>Embryophyta</taxon>
        <taxon>Tracheophyta</taxon>
        <taxon>Spermatophyta</taxon>
        <taxon>Magnoliopsida</taxon>
        <taxon>eudicotyledons</taxon>
        <taxon>Gunneridae</taxon>
        <taxon>Pentapetalae</taxon>
        <taxon>rosids</taxon>
        <taxon>fabids</taxon>
        <taxon>Cucurbitales</taxon>
        <taxon>Cucurbitaceae</taxon>
        <taxon>Benincaseae</taxon>
        <taxon>Cucumis</taxon>
    </lineage>
</organism>
<reference evidence="2" key="1">
    <citation type="submission" date="2023-03" db="UniProtKB">
        <authorList>
            <consortium name="EnsemblPlants"/>
        </authorList>
    </citation>
    <scope>IDENTIFICATION</scope>
</reference>
<feature type="compositionally biased region" description="Basic residues" evidence="1">
    <location>
        <begin position="60"/>
        <end position="73"/>
    </location>
</feature>
<proteinExistence type="predicted"/>
<sequence>MGKMKSRKATSVREKAQQKHDRGFDFREQGGRREGSCERFRVMTNKEDEKKVRARDLGRPRTRKTKRRFVREI</sequence>
<name>A0A9I9DN07_CUCME</name>
<dbReference type="Gramene" id="MELO3C021020.2.1">
    <property type="protein sequence ID" value="MELO3C021020.2.1"/>
    <property type="gene ID" value="MELO3C021020.2"/>
</dbReference>
<dbReference type="AlphaFoldDB" id="A0A9I9DN07"/>
<feature type="compositionally biased region" description="Basic and acidic residues" evidence="1">
    <location>
        <begin position="11"/>
        <end position="59"/>
    </location>
</feature>
<feature type="compositionally biased region" description="Basic residues" evidence="1">
    <location>
        <begin position="1"/>
        <end position="10"/>
    </location>
</feature>
<dbReference type="EnsemblPlants" id="MELO3C021020.2.1">
    <property type="protein sequence ID" value="MELO3C021020.2.1"/>
    <property type="gene ID" value="MELO3C021020.2"/>
</dbReference>
<feature type="region of interest" description="Disordered" evidence="1">
    <location>
        <begin position="1"/>
        <end position="73"/>
    </location>
</feature>
<evidence type="ECO:0000256" key="1">
    <source>
        <dbReference type="SAM" id="MobiDB-lite"/>
    </source>
</evidence>